<organism evidence="5 6">
    <name type="scientific">Nocardia nova SH22a</name>
    <dbReference type="NCBI Taxonomy" id="1415166"/>
    <lineage>
        <taxon>Bacteria</taxon>
        <taxon>Bacillati</taxon>
        <taxon>Actinomycetota</taxon>
        <taxon>Actinomycetes</taxon>
        <taxon>Mycobacteriales</taxon>
        <taxon>Nocardiaceae</taxon>
        <taxon>Nocardia</taxon>
    </lineage>
</organism>
<evidence type="ECO:0000256" key="1">
    <source>
        <dbReference type="ARBA" id="ARBA00001946"/>
    </source>
</evidence>
<dbReference type="KEGG" id="nno:NONO_c30930"/>
<dbReference type="GO" id="GO:0016787">
    <property type="term" value="F:hydrolase activity"/>
    <property type="evidence" value="ECO:0007669"/>
    <property type="project" value="UniProtKB-KW"/>
</dbReference>
<dbReference type="InterPro" id="IPR000086">
    <property type="entry name" value="NUDIX_hydrolase_dom"/>
</dbReference>
<comment type="cofactor">
    <cofactor evidence="1">
        <name>Mg(2+)</name>
        <dbReference type="ChEBI" id="CHEBI:18420"/>
    </cofactor>
</comment>
<dbReference type="Pfam" id="PF00293">
    <property type="entry name" value="NUDIX"/>
    <property type="match status" value="1"/>
</dbReference>
<evidence type="ECO:0000256" key="2">
    <source>
        <dbReference type="ARBA" id="ARBA00022801"/>
    </source>
</evidence>
<keyword evidence="3" id="KW-0460">Magnesium</keyword>
<dbReference type="RefSeq" id="WP_025349330.1">
    <property type="nucleotide sequence ID" value="NZ_CP006850.1"/>
</dbReference>
<dbReference type="PANTHER" id="PTHR43046">
    <property type="entry name" value="GDP-MANNOSE MANNOSYL HYDROLASE"/>
    <property type="match status" value="1"/>
</dbReference>
<dbReference type="HOGENOM" id="CLU_1446272_0_0_11"/>
<dbReference type="OrthoDB" id="9764897at2"/>
<dbReference type="PANTHER" id="PTHR43046:SF12">
    <property type="entry name" value="GDP-MANNOSE MANNOSYL HYDROLASE"/>
    <property type="match status" value="1"/>
</dbReference>
<evidence type="ECO:0000259" key="4">
    <source>
        <dbReference type="PROSITE" id="PS51462"/>
    </source>
</evidence>
<evidence type="ECO:0000256" key="3">
    <source>
        <dbReference type="ARBA" id="ARBA00022842"/>
    </source>
</evidence>
<dbReference type="PROSITE" id="PS00893">
    <property type="entry name" value="NUDIX_BOX"/>
    <property type="match status" value="1"/>
</dbReference>
<dbReference type="InterPro" id="IPR020084">
    <property type="entry name" value="NUDIX_hydrolase_CS"/>
</dbReference>
<dbReference type="eggNOG" id="COG0494">
    <property type="taxonomic scope" value="Bacteria"/>
</dbReference>
<reference evidence="5 6" key="1">
    <citation type="journal article" date="2014" name="Appl. Environ. Microbiol.">
        <title>Insights into the Microbial Degradation of Rubber and Gutta-Percha by Analysis of the Complete Genome of Nocardia nova SH22a.</title>
        <authorList>
            <person name="Luo Q."/>
            <person name="Hiessl S."/>
            <person name="Poehlein A."/>
            <person name="Daniel R."/>
            <person name="Steinbuchel A."/>
        </authorList>
    </citation>
    <scope>NUCLEOTIDE SEQUENCE [LARGE SCALE GENOMIC DNA]</scope>
    <source>
        <strain evidence="5">SH22a</strain>
    </source>
</reference>
<feature type="domain" description="Nudix hydrolase" evidence="4">
    <location>
        <begin position="50"/>
        <end position="183"/>
    </location>
</feature>
<dbReference type="PROSITE" id="PS51462">
    <property type="entry name" value="NUDIX"/>
    <property type="match status" value="1"/>
</dbReference>
<protein>
    <submittedName>
        <fullName evidence="5">NUDIX domain-containing protein</fullName>
    </submittedName>
</protein>
<keyword evidence="6" id="KW-1185">Reference proteome</keyword>
<evidence type="ECO:0000313" key="6">
    <source>
        <dbReference type="Proteomes" id="UP000019150"/>
    </source>
</evidence>
<dbReference type="SUPFAM" id="SSF55811">
    <property type="entry name" value="Nudix"/>
    <property type="match status" value="1"/>
</dbReference>
<proteinExistence type="predicted"/>
<dbReference type="Proteomes" id="UP000019150">
    <property type="component" value="Chromosome"/>
</dbReference>
<dbReference type="STRING" id="1415166.NONO_c30930"/>
<gene>
    <name evidence="5" type="ORF">NONO_c30930</name>
</gene>
<keyword evidence="2" id="KW-0378">Hydrolase</keyword>
<evidence type="ECO:0000313" key="5">
    <source>
        <dbReference type="EMBL" id="AHH17880.1"/>
    </source>
</evidence>
<dbReference type="InterPro" id="IPR015797">
    <property type="entry name" value="NUDIX_hydrolase-like_dom_sf"/>
</dbReference>
<dbReference type="EMBL" id="CP006850">
    <property type="protein sequence ID" value="AHH17880.1"/>
    <property type="molecule type" value="Genomic_DNA"/>
</dbReference>
<dbReference type="AlphaFoldDB" id="W5TF01"/>
<sequence>MRPATAAVAQLIRDIAPLDTVERQHIETALDWLDGTDDVFRRIARPATPAQHLVSYVAVVDPGEHVLLLGSHRKSRLWLPMGGHVEPGEHPLEAAWREGFEEIGVEPEFTVVGDAPLFLTVTRTVGDNSHTDVSLWYVMRGHRNHIYHLDPAEFSSARWWEIDASVLPESDPHLGRFVTKLRAALEK</sequence>
<name>W5TF01_9NOCA</name>
<accession>W5TF01</accession>
<dbReference type="PATRIC" id="fig|1415166.3.peg.3171"/>
<dbReference type="Gene3D" id="3.90.79.10">
    <property type="entry name" value="Nucleoside Triphosphate Pyrophosphohydrolase"/>
    <property type="match status" value="1"/>
</dbReference>